<dbReference type="Proteomes" id="UP000589036">
    <property type="component" value="Unassembled WGS sequence"/>
</dbReference>
<dbReference type="NCBIfam" id="TIGR02365">
    <property type="entry name" value="dha_L_ycgS"/>
    <property type="match status" value="1"/>
</dbReference>
<dbReference type="PROSITE" id="PS51480">
    <property type="entry name" value="DHAL"/>
    <property type="match status" value="1"/>
</dbReference>
<dbReference type="InterPro" id="IPR036117">
    <property type="entry name" value="DhaL_dom_sf"/>
</dbReference>
<accession>A0A852TUL7</accession>
<proteinExistence type="predicted"/>
<evidence type="ECO:0000259" key="3">
    <source>
        <dbReference type="PROSITE" id="PS51480"/>
    </source>
</evidence>
<dbReference type="GO" id="GO:0005829">
    <property type="term" value="C:cytosol"/>
    <property type="evidence" value="ECO:0007669"/>
    <property type="project" value="TreeGrafter"/>
</dbReference>
<comment type="caution">
    <text evidence="4">The sequence shown here is derived from an EMBL/GenBank/DDBJ whole genome shotgun (WGS) entry which is preliminary data.</text>
</comment>
<dbReference type="FunFam" id="1.25.40.340:FF:000002">
    <property type="entry name" value="Dihydroxyacetone kinase, L subunit"/>
    <property type="match status" value="1"/>
</dbReference>
<dbReference type="AlphaFoldDB" id="A0A852TUL7"/>
<feature type="domain" description="DhaL" evidence="3">
    <location>
        <begin position="4"/>
        <end position="203"/>
    </location>
</feature>
<evidence type="ECO:0000256" key="1">
    <source>
        <dbReference type="ARBA" id="ARBA00022679"/>
    </source>
</evidence>
<dbReference type="PANTHER" id="PTHR28629">
    <property type="entry name" value="TRIOKINASE/FMN CYCLASE"/>
    <property type="match status" value="1"/>
</dbReference>
<dbReference type="Pfam" id="PF02734">
    <property type="entry name" value="Dak2"/>
    <property type="match status" value="1"/>
</dbReference>
<keyword evidence="2 4" id="KW-0418">Kinase</keyword>
<dbReference type="GO" id="GO:0004371">
    <property type="term" value="F:glycerone kinase activity"/>
    <property type="evidence" value="ECO:0007669"/>
    <property type="project" value="InterPro"/>
</dbReference>
<dbReference type="RefSeq" id="WP_179643012.1">
    <property type="nucleotide sequence ID" value="NZ_BAAAYY010000001.1"/>
</dbReference>
<organism evidence="4 5">
    <name type="scientific">Spinactinospora alkalitolerans</name>
    <dbReference type="NCBI Taxonomy" id="687207"/>
    <lineage>
        <taxon>Bacteria</taxon>
        <taxon>Bacillati</taxon>
        <taxon>Actinomycetota</taxon>
        <taxon>Actinomycetes</taxon>
        <taxon>Streptosporangiales</taxon>
        <taxon>Nocardiopsidaceae</taxon>
        <taxon>Spinactinospora</taxon>
    </lineage>
</organism>
<evidence type="ECO:0000256" key="2">
    <source>
        <dbReference type="ARBA" id="ARBA00022777"/>
    </source>
</evidence>
<dbReference type="EC" id="2.7.1.-" evidence="4"/>
<sequence length="207" mass="20822">MDIELARAWVRAIASAIEGDKERLTRLDSAIGDADHGNNMHRGFSAVLQALDGHEAATVGDVLVKTGTTLISRVGGASGPLYGTVFRTAGKRLTGPEADAGEVADALAAGLDGVRGLGAAQVGDKTMVDAFSPALDAFRAAVEAGGDLAAAARAAAEAAAEGLEATTPLQARKGRASYLGARSIGHQDPGAASTALIFHALADVTAH</sequence>
<dbReference type="Gene3D" id="1.25.40.340">
    <property type="match status" value="1"/>
</dbReference>
<dbReference type="SMART" id="SM01120">
    <property type="entry name" value="Dak2"/>
    <property type="match status" value="1"/>
</dbReference>
<dbReference type="InterPro" id="IPR050861">
    <property type="entry name" value="Dihydroxyacetone_Kinase"/>
</dbReference>
<dbReference type="EMBL" id="JACCCC010000001">
    <property type="protein sequence ID" value="NYE46997.1"/>
    <property type="molecule type" value="Genomic_DNA"/>
</dbReference>
<protein>
    <submittedName>
        <fullName evidence="4">Dihydroxyacetone kinase-like protein</fullName>
        <ecNumber evidence="4">2.7.1.-</ecNumber>
    </submittedName>
</protein>
<dbReference type="SUPFAM" id="SSF101473">
    <property type="entry name" value="DhaL-like"/>
    <property type="match status" value="1"/>
</dbReference>
<gene>
    <name evidence="4" type="ORF">HDA32_002117</name>
</gene>
<dbReference type="GO" id="GO:0019563">
    <property type="term" value="P:glycerol catabolic process"/>
    <property type="evidence" value="ECO:0007669"/>
    <property type="project" value="TreeGrafter"/>
</dbReference>
<name>A0A852TUL7_9ACTN</name>
<dbReference type="PANTHER" id="PTHR28629:SF4">
    <property type="entry name" value="TRIOKINASE_FMN CYCLASE"/>
    <property type="match status" value="1"/>
</dbReference>
<evidence type="ECO:0000313" key="5">
    <source>
        <dbReference type="Proteomes" id="UP000589036"/>
    </source>
</evidence>
<keyword evidence="1 4" id="KW-0808">Transferase</keyword>
<reference evidence="4 5" key="1">
    <citation type="submission" date="2020-07" db="EMBL/GenBank/DDBJ databases">
        <title>Sequencing the genomes of 1000 actinobacteria strains.</title>
        <authorList>
            <person name="Klenk H.-P."/>
        </authorList>
    </citation>
    <scope>NUCLEOTIDE SEQUENCE [LARGE SCALE GENOMIC DNA]</scope>
    <source>
        <strain evidence="4 5">CXB654</strain>
    </source>
</reference>
<dbReference type="InterPro" id="IPR004007">
    <property type="entry name" value="DhaL_dom"/>
</dbReference>
<keyword evidence="5" id="KW-1185">Reference proteome</keyword>
<evidence type="ECO:0000313" key="4">
    <source>
        <dbReference type="EMBL" id="NYE46997.1"/>
    </source>
</evidence>
<dbReference type="InterPro" id="IPR012737">
    <property type="entry name" value="DhaK_L_YcgS"/>
</dbReference>